<keyword evidence="3" id="KW-0805">Transcription regulation</keyword>
<dbReference type="EMBL" id="LAEV01000389">
    <property type="protein sequence ID" value="KKA30433.1"/>
    <property type="molecule type" value="Genomic_DNA"/>
</dbReference>
<dbReference type="InterPro" id="IPR050815">
    <property type="entry name" value="TF_fung"/>
</dbReference>
<feature type="compositionally biased region" description="Pro residues" evidence="7">
    <location>
        <begin position="157"/>
        <end position="171"/>
    </location>
</feature>
<dbReference type="AlphaFoldDB" id="A0A0F4ZKP5"/>
<evidence type="ECO:0000259" key="8">
    <source>
        <dbReference type="PROSITE" id="PS50048"/>
    </source>
</evidence>
<comment type="subcellular location">
    <subcellularLocation>
        <location evidence="1">Nucleus</location>
    </subcellularLocation>
</comment>
<evidence type="ECO:0000256" key="5">
    <source>
        <dbReference type="ARBA" id="ARBA00023242"/>
    </source>
</evidence>
<name>A0A0F4ZKP5_9PEZI</name>
<feature type="coiled-coil region" evidence="6">
    <location>
        <begin position="96"/>
        <end position="123"/>
    </location>
</feature>
<keyword evidence="10" id="KW-1185">Reference proteome</keyword>
<dbReference type="Pfam" id="PF00172">
    <property type="entry name" value="Zn_clus"/>
    <property type="match status" value="1"/>
</dbReference>
<dbReference type="GO" id="GO:0000981">
    <property type="term" value="F:DNA-binding transcription factor activity, RNA polymerase II-specific"/>
    <property type="evidence" value="ECO:0007669"/>
    <property type="project" value="InterPro"/>
</dbReference>
<dbReference type="InterPro" id="IPR036864">
    <property type="entry name" value="Zn2-C6_fun-type_DNA-bd_sf"/>
</dbReference>
<dbReference type="GO" id="GO:0003677">
    <property type="term" value="F:DNA binding"/>
    <property type="evidence" value="ECO:0007669"/>
    <property type="project" value="InterPro"/>
</dbReference>
<dbReference type="InterPro" id="IPR001138">
    <property type="entry name" value="Zn2Cys6_DnaBD"/>
</dbReference>
<feature type="region of interest" description="Disordered" evidence="7">
    <location>
        <begin position="146"/>
        <end position="197"/>
    </location>
</feature>
<keyword evidence="6" id="KW-0175">Coiled coil</keyword>
<dbReference type="PANTHER" id="PTHR47338:SF28">
    <property type="entry name" value="C6 TRANSCRIPTION FACTOR"/>
    <property type="match status" value="1"/>
</dbReference>
<evidence type="ECO:0000313" key="9">
    <source>
        <dbReference type="EMBL" id="KKA30433.1"/>
    </source>
</evidence>
<dbReference type="OrthoDB" id="5376052at2759"/>
<feature type="domain" description="Zn(2)-C6 fungal-type" evidence="8">
    <location>
        <begin position="53"/>
        <end position="83"/>
    </location>
</feature>
<evidence type="ECO:0000256" key="4">
    <source>
        <dbReference type="ARBA" id="ARBA00023163"/>
    </source>
</evidence>
<gene>
    <name evidence="9" type="ORF">TD95_004365</name>
</gene>
<dbReference type="SMART" id="SM00906">
    <property type="entry name" value="Fungal_trans"/>
    <property type="match status" value="1"/>
</dbReference>
<evidence type="ECO:0000313" key="10">
    <source>
        <dbReference type="Proteomes" id="UP000033483"/>
    </source>
</evidence>
<keyword evidence="5" id="KW-0539">Nucleus</keyword>
<dbReference type="GO" id="GO:0005634">
    <property type="term" value="C:nucleus"/>
    <property type="evidence" value="ECO:0007669"/>
    <property type="project" value="UniProtKB-SubCell"/>
</dbReference>
<dbReference type="CDD" id="cd00067">
    <property type="entry name" value="GAL4"/>
    <property type="match status" value="1"/>
</dbReference>
<accession>A0A0F4ZKP5</accession>
<dbReference type="CDD" id="cd12148">
    <property type="entry name" value="fungal_TF_MHR"/>
    <property type="match status" value="1"/>
</dbReference>
<dbReference type="GO" id="GO:0008270">
    <property type="term" value="F:zinc ion binding"/>
    <property type="evidence" value="ECO:0007669"/>
    <property type="project" value="InterPro"/>
</dbReference>
<comment type="caution">
    <text evidence="9">The sequence shown here is derived from an EMBL/GenBank/DDBJ whole genome shotgun (WGS) entry which is preliminary data.</text>
</comment>
<keyword evidence="4" id="KW-0804">Transcription</keyword>
<dbReference type="SMART" id="SM00066">
    <property type="entry name" value="GAL4"/>
    <property type="match status" value="1"/>
</dbReference>
<dbReference type="PANTHER" id="PTHR47338">
    <property type="entry name" value="ZN(II)2CYS6 TRANSCRIPTION FACTOR (EUROFUNG)-RELATED"/>
    <property type="match status" value="1"/>
</dbReference>
<proteinExistence type="predicted"/>
<feature type="non-terminal residue" evidence="9">
    <location>
        <position position="1"/>
    </location>
</feature>
<dbReference type="Pfam" id="PF04082">
    <property type="entry name" value="Fungal_trans"/>
    <property type="match status" value="1"/>
</dbReference>
<feature type="non-terminal residue" evidence="9">
    <location>
        <position position="893"/>
    </location>
</feature>
<feature type="region of interest" description="Disordered" evidence="7">
    <location>
        <begin position="1"/>
        <end position="45"/>
    </location>
</feature>
<reference evidence="9 10" key="1">
    <citation type="submission" date="2015-03" db="EMBL/GenBank/DDBJ databases">
        <authorList>
            <person name="Radwan O."/>
            <person name="Al-Naeli F.A."/>
            <person name="Rendon G.A."/>
            <person name="Fields C."/>
        </authorList>
    </citation>
    <scope>NUCLEOTIDE SEQUENCE [LARGE SCALE GENOMIC DNA]</scope>
    <source>
        <strain evidence="9">CR-DP1</strain>
    </source>
</reference>
<evidence type="ECO:0000256" key="6">
    <source>
        <dbReference type="SAM" id="Coils"/>
    </source>
</evidence>
<dbReference type="PROSITE" id="PS00463">
    <property type="entry name" value="ZN2_CY6_FUNGAL_1"/>
    <property type="match status" value="1"/>
</dbReference>
<organism evidence="9 10">
    <name type="scientific">Thielaviopsis punctulata</name>
    <dbReference type="NCBI Taxonomy" id="72032"/>
    <lineage>
        <taxon>Eukaryota</taxon>
        <taxon>Fungi</taxon>
        <taxon>Dikarya</taxon>
        <taxon>Ascomycota</taxon>
        <taxon>Pezizomycotina</taxon>
        <taxon>Sordariomycetes</taxon>
        <taxon>Hypocreomycetidae</taxon>
        <taxon>Microascales</taxon>
        <taxon>Ceratocystidaceae</taxon>
        <taxon>Thielaviopsis</taxon>
    </lineage>
</organism>
<feature type="compositionally biased region" description="Polar residues" evidence="7">
    <location>
        <begin position="177"/>
        <end position="197"/>
    </location>
</feature>
<sequence length="893" mass="99822">SECARDGLPSSSIAAPDKESDDGVGNHSGDELDYGEDHDAAQLGKRKRPTTVSCELCKQRKVKCDRVQPSCGWCSKNHVTCEYRQRKKPGLRAGYGRELEQRLNNLERILNQQSELLKKHSEILESSFFSSTSQHCQSVSELPDSTLAPHLHTAPQLPAPTPMPTPTPMYGPAPLNLPSSGSIPNEQSQTPSTSSASVHVKANLGYAYHGQANSYHSPSYSGVHAEYPGHSPVEYAKTSAPLRHGHVDQAHASPSPMVSPQEEPDLPPYSTLYSIIDRYFTHINTWCPILHRQTTLDAFFGRKIRDDDKIVLYAILATTMRYCDDLTMSAQDRMRYYENSKQKVLLYGMETASVKSVQALVILALDLVGKGNGHPGWSILALLTRSVVQLGLAVEMTSSLIAPAYSSIYTLRTMILPPPQDFVEEESRRRVFWMVYLLDRYATTATAFDFTLSNHEIDRLLPCKDELWDRNSRVKTRVFSPYCEALDGRQDETDNMGAFAYYIEILGILSKIHVFLREPVNIHRKVEVKQWQTRFKELGHELEKWKADLPAEYGDMTRMNHHSTKYLSPCWVMLHAAYQTTVIRLNSSAAYPTTTSEHFKVSYTAGQRCLAAVREVRDLARFVVGSRMLSKLGPPFAFTLWVAARVIVVHGTMFENAIDGDLSFFTSILRDMGQYWPVAQRYSELLQRVLDEYYERGPGEKPRAVQILADMRRTAFDLDVLLSRHQAKHTSSAAMLDNADGNYAVTGQNVGSTSGSSCITVSSESAAVPTGSHRAHMPVNVVRNLGAASPQNPAPPAQQHLRHVQPGQMDVDSYTIFEWFNFPRPMGMEFGGMADMHGILPDGQAGVMTTASGPGEMHGGFGMQTAYMEVNSTGPDGLYRQDWLYRQDESVRY</sequence>
<evidence type="ECO:0000256" key="3">
    <source>
        <dbReference type="ARBA" id="ARBA00023015"/>
    </source>
</evidence>
<evidence type="ECO:0000256" key="2">
    <source>
        <dbReference type="ARBA" id="ARBA00022723"/>
    </source>
</evidence>
<keyword evidence="2" id="KW-0479">Metal-binding</keyword>
<evidence type="ECO:0000256" key="1">
    <source>
        <dbReference type="ARBA" id="ARBA00004123"/>
    </source>
</evidence>
<dbReference type="GO" id="GO:0006351">
    <property type="term" value="P:DNA-templated transcription"/>
    <property type="evidence" value="ECO:0007669"/>
    <property type="project" value="InterPro"/>
</dbReference>
<dbReference type="SUPFAM" id="SSF57701">
    <property type="entry name" value="Zn2/Cys6 DNA-binding domain"/>
    <property type="match status" value="1"/>
</dbReference>
<evidence type="ECO:0000256" key="7">
    <source>
        <dbReference type="SAM" id="MobiDB-lite"/>
    </source>
</evidence>
<dbReference type="Gene3D" id="4.10.240.10">
    <property type="entry name" value="Zn(2)-C6 fungal-type DNA-binding domain"/>
    <property type="match status" value="1"/>
</dbReference>
<dbReference type="InterPro" id="IPR007219">
    <property type="entry name" value="XnlR_reg_dom"/>
</dbReference>
<dbReference type="Proteomes" id="UP000033483">
    <property type="component" value="Unassembled WGS sequence"/>
</dbReference>
<dbReference type="PROSITE" id="PS50048">
    <property type="entry name" value="ZN2_CY6_FUNGAL_2"/>
    <property type="match status" value="1"/>
</dbReference>
<protein>
    <recommendedName>
        <fullName evidence="8">Zn(2)-C6 fungal-type domain-containing protein</fullName>
    </recommendedName>
</protein>